<sequence length="100" mass="11119">MLVFVFLIGLSACFYIYYKVKGVRTKRALEKECFSAKSSMALGALVLLYGINQMILFHSVLTLVIGGVFILIGAGSAWAGYKAYKHYEPIHAKEAERDHA</sequence>
<keyword evidence="1" id="KW-1133">Transmembrane helix</keyword>
<dbReference type="OrthoDB" id="2453019at2"/>
<dbReference type="Proteomes" id="UP000075430">
    <property type="component" value="Unassembled WGS sequence"/>
</dbReference>
<feature type="transmembrane region" description="Helical" evidence="1">
    <location>
        <begin position="6"/>
        <end position="22"/>
    </location>
</feature>
<organism evidence="2 3">
    <name type="scientific">Bacillus nakamurai</name>
    <dbReference type="NCBI Taxonomy" id="1793963"/>
    <lineage>
        <taxon>Bacteria</taxon>
        <taxon>Bacillati</taxon>
        <taxon>Bacillota</taxon>
        <taxon>Bacilli</taxon>
        <taxon>Bacillales</taxon>
        <taxon>Bacillaceae</taxon>
        <taxon>Bacillus</taxon>
    </lineage>
</organism>
<evidence type="ECO:0000313" key="2">
    <source>
        <dbReference type="EMBL" id="KXZ13689.1"/>
    </source>
</evidence>
<dbReference type="RefSeq" id="WP_061523090.1">
    <property type="nucleotide sequence ID" value="NZ_JAJJBV010000003.1"/>
</dbReference>
<proteinExistence type="predicted"/>
<evidence type="ECO:0008006" key="4">
    <source>
        <dbReference type="Google" id="ProtNLM"/>
    </source>
</evidence>
<evidence type="ECO:0000256" key="1">
    <source>
        <dbReference type="SAM" id="Phobius"/>
    </source>
</evidence>
<accession>A0A150F383</accession>
<dbReference type="AlphaFoldDB" id="A0A150F383"/>
<reference evidence="3" key="1">
    <citation type="submission" date="2016-02" db="EMBL/GenBank/DDBJ databases">
        <authorList>
            <person name="Dunlap C."/>
        </authorList>
    </citation>
    <scope>NUCLEOTIDE SEQUENCE [LARGE SCALE GENOMIC DNA]</scope>
    <source>
        <strain evidence="3">NRRL B-41092</strain>
    </source>
</reference>
<name>A0A150F383_9BACI</name>
<comment type="caution">
    <text evidence="2">The sequence shown here is derived from an EMBL/GenBank/DDBJ whole genome shotgun (WGS) entry which is preliminary data.</text>
</comment>
<dbReference type="STRING" id="1793963.AXI58_04055"/>
<dbReference type="EMBL" id="LSBA01000037">
    <property type="protein sequence ID" value="KXZ13689.1"/>
    <property type="molecule type" value="Genomic_DNA"/>
</dbReference>
<keyword evidence="1" id="KW-0812">Transmembrane</keyword>
<keyword evidence="1" id="KW-0472">Membrane</keyword>
<gene>
    <name evidence="2" type="ORF">AXI58_04055</name>
</gene>
<protein>
    <recommendedName>
        <fullName evidence="4">YtpI-like protein</fullName>
    </recommendedName>
</protein>
<keyword evidence="3" id="KW-1185">Reference proteome</keyword>
<evidence type="ECO:0000313" key="3">
    <source>
        <dbReference type="Proteomes" id="UP000075430"/>
    </source>
</evidence>
<dbReference type="Pfam" id="PF14007">
    <property type="entry name" value="YtpI"/>
    <property type="match status" value="1"/>
</dbReference>
<dbReference type="InterPro" id="IPR025618">
    <property type="entry name" value="YtpI"/>
</dbReference>
<feature type="transmembrane region" description="Helical" evidence="1">
    <location>
        <begin position="34"/>
        <end position="51"/>
    </location>
</feature>
<feature type="transmembrane region" description="Helical" evidence="1">
    <location>
        <begin position="57"/>
        <end position="81"/>
    </location>
</feature>